<protein>
    <recommendedName>
        <fullName evidence="3">Thioredoxin peroxidase</fullName>
        <ecNumber evidence="2">1.11.1.24</ecNumber>
    </recommendedName>
    <alternativeName>
        <fullName evidence="9">Peroxiredoxin</fullName>
    </alternativeName>
    <alternativeName>
        <fullName evidence="11">Thioredoxin-dependent peroxide reductase</fullName>
    </alternativeName>
    <alternativeName>
        <fullName evidence="12">Thioredoxin-dependent peroxiredoxin</fullName>
    </alternativeName>
</protein>
<dbReference type="InterPro" id="IPR000866">
    <property type="entry name" value="AhpC/TSA"/>
</dbReference>
<comment type="caution">
    <text evidence="16">The sequence shown here is derived from an EMBL/GenBank/DDBJ whole genome shotgun (WGS) entry which is preliminary data.</text>
</comment>
<dbReference type="InterPro" id="IPR050217">
    <property type="entry name" value="Peroxiredoxin"/>
</dbReference>
<feature type="domain" description="Thioredoxin" evidence="15">
    <location>
        <begin position="21"/>
        <end position="179"/>
    </location>
</feature>
<dbReference type="EC" id="1.11.1.24" evidence="2"/>
<evidence type="ECO:0000256" key="9">
    <source>
        <dbReference type="ARBA" id="ARBA00032077"/>
    </source>
</evidence>
<dbReference type="InterPro" id="IPR013766">
    <property type="entry name" value="Thioredoxin_domain"/>
</dbReference>
<keyword evidence="17" id="KW-1185">Reference proteome</keyword>
<dbReference type="InterPro" id="IPR024706">
    <property type="entry name" value="Peroxiredoxin_AhpC-typ"/>
</dbReference>
<keyword evidence="7" id="KW-1015">Disulfide bond</keyword>
<evidence type="ECO:0000256" key="11">
    <source>
        <dbReference type="ARBA" id="ARBA00078288"/>
    </source>
</evidence>
<keyword evidence="6 13" id="KW-0560">Oxidoreductase</keyword>
<keyword evidence="5 13" id="KW-0049">Antioxidant</keyword>
<dbReference type="GO" id="GO:0140824">
    <property type="term" value="F:thioredoxin-dependent peroxiredoxin activity"/>
    <property type="evidence" value="ECO:0007669"/>
    <property type="project" value="UniProtKB-EC"/>
</dbReference>
<evidence type="ECO:0000256" key="14">
    <source>
        <dbReference type="PIRSR" id="PIRSR000239-1"/>
    </source>
</evidence>
<dbReference type="PANTHER" id="PTHR10681">
    <property type="entry name" value="THIOREDOXIN PEROXIDASE"/>
    <property type="match status" value="1"/>
</dbReference>
<dbReference type="PROSITE" id="PS51352">
    <property type="entry name" value="THIOREDOXIN_2"/>
    <property type="match status" value="1"/>
</dbReference>
<proteinExistence type="inferred from homology"/>
<keyword evidence="8 13" id="KW-0676">Redox-active center</keyword>
<evidence type="ECO:0000313" key="17">
    <source>
        <dbReference type="Proteomes" id="UP001626550"/>
    </source>
</evidence>
<evidence type="ECO:0000256" key="10">
    <source>
        <dbReference type="ARBA" id="ARBA00049091"/>
    </source>
</evidence>
<gene>
    <name evidence="16" type="primary">PRDX3</name>
    <name evidence="16" type="ORF">Ciccas_012151</name>
</gene>
<dbReference type="FunFam" id="3.40.30.10:FF:000003">
    <property type="entry name" value="Peroxiredoxin 1"/>
    <property type="match status" value="1"/>
</dbReference>
<dbReference type="Pfam" id="PF10417">
    <property type="entry name" value="1-cysPrx_C"/>
    <property type="match status" value="1"/>
</dbReference>
<dbReference type="InterPro" id="IPR036249">
    <property type="entry name" value="Thioredoxin-like_sf"/>
</dbReference>
<reference evidence="16 17" key="1">
    <citation type="submission" date="2024-11" db="EMBL/GenBank/DDBJ databases">
        <title>Adaptive evolution of stress response genes in parasites aligns with host niche diversity.</title>
        <authorList>
            <person name="Hahn C."/>
            <person name="Resl P."/>
        </authorList>
    </citation>
    <scope>NUCLEOTIDE SEQUENCE [LARGE SCALE GENOMIC DNA]</scope>
    <source>
        <strain evidence="16">EGGRZ-B1_66</strain>
        <tissue evidence="16">Body</tissue>
    </source>
</reference>
<accession>A0ABD2PP80</accession>
<comment type="function">
    <text evidence="13">Thiol-specific peroxidase that catalyzes the reduction of hydrogen peroxide and organic hydroperoxides to water and alcohols, respectively.</text>
</comment>
<dbReference type="PANTHER" id="PTHR10681:SF128">
    <property type="entry name" value="THIOREDOXIN-DEPENDENT PEROXIDE REDUCTASE, MITOCHONDRIAL"/>
    <property type="match status" value="1"/>
</dbReference>
<organism evidence="16 17">
    <name type="scientific">Cichlidogyrus casuarinus</name>
    <dbReference type="NCBI Taxonomy" id="1844966"/>
    <lineage>
        <taxon>Eukaryota</taxon>
        <taxon>Metazoa</taxon>
        <taxon>Spiralia</taxon>
        <taxon>Lophotrochozoa</taxon>
        <taxon>Platyhelminthes</taxon>
        <taxon>Monogenea</taxon>
        <taxon>Monopisthocotylea</taxon>
        <taxon>Dactylogyridea</taxon>
        <taxon>Ancyrocephalidae</taxon>
        <taxon>Cichlidogyrus</taxon>
    </lineage>
</organism>
<dbReference type="EMBL" id="JBJKFK010004065">
    <property type="protein sequence ID" value="KAL3309301.1"/>
    <property type="molecule type" value="Genomic_DNA"/>
</dbReference>
<dbReference type="Proteomes" id="UP001626550">
    <property type="component" value="Unassembled WGS sequence"/>
</dbReference>
<evidence type="ECO:0000256" key="2">
    <source>
        <dbReference type="ARBA" id="ARBA00013017"/>
    </source>
</evidence>
<dbReference type="AlphaFoldDB" id="A0ABD2PP80"/>
<comment type="catalytic activity">
    <reaction evidence="10">
        <text>a hydroperoxide + [thioredoxin]-dithiol = an alcohol + [thioredoxin]-disulfide + H2O</text>
        <dbReference type="Rhea" id="RHEA:62620"/>
        <dbReference type="Rhea" id="RHEA-COMP:10698"/>
        <dbReference type="Rhea" id="RHEA-COMP:10700"/>
        <dbReference type="ChEBI" id="CHEBI:15377"/>
        <dbReference type="ChEBI" id="CHEBI:29950"/>
        <dbReference type="ChEBI" id="CHEBI:30879"/>
        <dbReference type="ChEBI" id="CHEBI:35924"/>
        <dbReference type="ChEBI" id="CHEBI:50058"/>
        <dbReference type="EC" id="1.11.1.24"/>
    </reaction>
</comment>
<evidence type="ECO:0000256" key="6">
    <source>
        <dbReference type="ARBA" id="ARBA00023002"/>
    </source>
</evidence>
<evidence type="ECO:0000256" key="12">
    <source>
        <dbReference type="ARBA" id="ARBA00079296"/>
    </source>
</evidence>
<evidence type="ECO:0000256" key="3">
    <source>
        <dbReference type="ARBA" id="ARBA00018824"/>
    </source>
</evidence>
<keyword evidence="4 13" id="KW-0575">Peroxidase</keyword>
<feature type="active site" description="Cysteine sulfenic acid (-SOH) intermediate; for peroxidase activity" evidence="14">
    <location>
        <position position="66"/>
    </location>
</feature>
<evidence type="ECO:0000256" key="13">
    <source>
        <dbReference type="PIRNR" id="PIRNR000239"/>
    </source>
</evidence>
<dbReference type="SUPFAM" id="SSF52833">
    <property type="entry name" value="Thioredoxin-like"/>
    <property type="match status" value="1"/>
</dbReference>
<evidence type="ECO:0000313" key="16">
    <source>
        <dbReference type="EMBL" id="KAL3309301.1"/>
    </source>
</evidence>
<evidence type="ECO:0000256" key="7">
    <source>
        <dbReference type="ARBA" id="ARBA00023157"/>
    </source>
</evidence>
<dbReference type="Gene3D" id="3.40.30.10">
    <property type="entry name" value="Glutaredoxin"/>
    <property type="match status" value="1"/>
</dbReference>
<dbReference type="PIRSF" id="PIRSF000239">
    <property type="entry name" value="AHPC"/>
    <property type="match status" value="1"/>
</dbReference>
<name>A0ABD2PP80_9PLAT</name>
<comment type="similarity">
    <text evidence="1">Belongs to the peroxiredoxin family. AhpC/Prx1 subfamily.</text>
</comment>
<evidence type="ECO:0000256" key="5">
    <source>
        <dbReference type="ARBA" id="ARBA00022862"/>
    </source>
</evidence>
<evidence type="ECO:0000256" key="1">
    <source>
        <dbReference type="ARBA" id="ARBA00009796"/>
    </source>
</evidence>
<evidence type="ECO:0000259" key="15">
    <source>
        <dbReference type="PROSITE" id="PS51352"/>
    </source>
</evidence>
<sequence length="212" mass="24091">MFSRVNLFLRNSLIQSRNFSVKVTQPAPFFKGTAVLDNDFKEISIKDYADKYLVLFFYPLDFTFVCPTELIAFSDNMNKFKELDCNVVGVSTDSHFSHHAWINTPRNTGGLGGLKYPLLSDFTKKISRDYGILLEEPGIALRGLFVIDPKGIVRHSSVNDLPVGRSVDEVIRLVKAFQFFEKHGEVCPADWNDNKPTIKPDLKGSKEFFSKQ</sequence>
<evidence type="ECO:0000256" key="8">
    <source>
        <dbReference type="ARBA" id="ARBA00023284"/>
    </source>
</evidence>
<dbReference type="Pfam" id="PF00578">
    <property type="entry name" value="AhpC-TSA"/>
    <property type="match status" value="1"/>
</dbReference>
<evidence type="ECO:0000256" key="4">
    <source>
        <dbReference type="ARBA" id="ARBA00022559"/>
    </source>
</evidence>
<dbReference type="CDD" id="cd03015">
    <property type="entry name" value="PRX_Typ2cys"/>
    <property type="match status" value="1"/>
</dbReference>
<dbReference type="InterPro" id="IPR019479">
    <property type="entry name" value="Peroxiredoxin_C"/>
</dbReference>